<comment type="subcellular location">
    <subcellularLocation>
        <location evidence="1">Membrane</location>
    </subcellularLocation>
</comment>
<keyword evidence="4" id="KW-0677">Repeat</keyword>
<dbReference type="Gene3D" id="4.10.400.10">
    <property type="entry name" value="Low-density Lipoprotein Receptor"/>
    <property type="match status" value="3"/>
</dbReference>
<organism evidence="12 13">
    <name type="scientific">Clavelina lepadiformis</name>
    <name type="common">Light-bulb sea squirt</name>
    <name type="synonym">Ascidia lepadiformis</name>
    <dbReference type="NCBI Taxonomy" id="159417"/>
    <lineage>
        <taxon>Eukaryota</taxon>
        <taxon>Metazoa</taxon>
        <taxon>Chordata</taxon>
        <taxon>Tunicata</taxon>
        <taxon>Ascidiacea</taxon>
        <taxon>Aplousobranchia</taxon>
        <taxon>Clavelinidae</taxon>
        <taxon>Clavelina</taxon>
    </lineage>
</organism>
<dbReference type="PROSITE" id="PS50068">
    <property type="entry name" value="LDLRA_2"/>
    <property type="match status" value="2"/>
</dbReference>
<evidence type="ECO:0000256" key="1">
    <source>
        <dbReference type="ARBA" id="ARBA00004370"/>
    </source>
</evidence>
<evidence type="ECO:0000256" key="3">
    <source>
        <dbReference type="ARBA" id="ARBA00022692"/>
    </source>
</evidence>
<name>A0ABP0F672_CLALP</name>
<dbReference type="PANTHER" id="PTHR24372">
    <property type="entry name" value="GLYCOPROTEIN HORMONE RECEPTOR"/>
    <property type="match status" value="1"/>
</dbReference>
<dbReference type="SMART" id="SM00192">
    <property type="entry name" value="LDLa"/>
    <property type="match status" value="5"/>
</dbReference>
<feature type="transmembrane region" description="Helical" evidence="9">
    <location>
        <begin position="423"/>
        <end position="444"/>
    </location>
</feature>
<feature type="transmembrane region" description="Helical" evidence="9">
    <location>
        <begin position="464"/>
        <end position="487"/>
    </location>
</feature>
<accession>A0ABP0F672</accession>
<feature type="transmembrane region" description="Helical" evidence="9">
    <location>
        <begin position="508"/>
        <end position="530"/>
    </location>
</feature>
<feature type="disulfide bond" evidence="8">
    <location>
        <begin position="43"/>
        <end position="61"/>
    </location>
</feature>
<keyword evidence="6 9" id="KW-0472">Membrane</keyword>
<sequence length="763" mass="85757">MRNKSVKYWFMSTLLRWITLTSSFYSTIYGMPTSNCTSNQFECDNGRCVSWTNLCDFVDDCGDKSDEMRHVHGFKCVLGVERNVCVLPQRYLEDGIPQCLNKTDICLVNGTSRCHKCLTVNMTIGPFQLCDGVVDCPDASDECLCETTGAADLCARLAPGGMIRCDGQTIRLGQVCNGMVDCSDQADELFCRKSQGSKLMRCSVDRENTTTVLAVKCDGRPECYDYADECDPQCIPRAQYCKRLSENAVSVLPLTCNTSSLSGNLTLVGKELCNGLWSNCTTLVTAEEEGCRTNFYCTAGKGRFISIDIAKVCDGLVDCDDASDETNCSHRFYCETSQVTNLPNSYLLDGVSDCADGSDECPLLLNQNIFFSRHELSSNVAINIWLWIMAVTGIIGNITVFQHTLRRLLSGNLDTGVARGNHFLILNLNVADIMMSVYLLFIAAKTISYSGRYCYVDLWWRTSFACNFMGSFSIVAAEASLFTLVVMASKRLYSIINPIEARSIKVKWIALIMIFTWTFTILLAAIPSFLPSVFVEGYWLPSKYFDTAVVMLPTYEFFMKNLIFISESSNFTFSHSSFDFRDYLHTRHPQFQILGDFGYYSENSFCVPHFYVPVGDNGWEYPTVLVTVNLVSFVYVAVAYYVMYRKSIKNSLANTASRNATLMQKRILKLVSVNFALWLPICIASYIQLGVSYEFSDFLYVITAVFFFPINSVANPLLYSDIFENVGKKLKSLFCKIRCPSKTTEANVNVIVPERYTKTTTQL</sequence>
<feature type="disulfide bond" evidence="8">
    <location>
        <begin position="36"/>
        <end position="48"/>
    </location>
</feature>
<feature type="chain" id="PRO_5046184489" description="G-protein coupled receptors family 1 profile domain-containing protein" evidence="10">
    <location>
        <begin position="31"/>
        <end position="763"/>
    </location>
</feature>
<dbReference type="InterPro" id="IPR017452">
    <property type="entry name" value="GPCR_Rhodpsn_7TM"/>
</dbReference>
<evidence type="ECO:0000313" key="12">
    <source>
        <dbReference type="EMBL" id="CAK8673578.1"/>
    </source>
</evidence>
<evidence type="ECO:0000256" key="4">
    <source>
        <dbReference type="ARBA" id="ARBA00022737"/>
    </source>
</evidence>
<dbReference type="SUPFAM" id="SSF81321">
    <property type="entry name" value="Family A G protein-coupled receptor-like"/>
    <property type="match status" value="2"/>
</dbReference>
<protein>
    <recommendedName>
        <fullName evidence="11">G-protein coupled receptors family 1 profile domain-containing protein</fullName>
    </recommendedName>
</protein>
<keyword evidence="10" id="KW-0732">Signal</keyword>
<dbReference type="PRINTS" id="PR00261">
    <property type="entry name" value="LDLRECEPTOR"/>
</dbReference>
<dbReference type="InterPro" id="IPR036055">
    <property type="entry name" value="LDL_receptor-like_sf"/>
</dbReference>
<dbReference type="Gene3D" id="1.20.1070.10">
    <property type="entry name" value="Rhodopsin 7-helix transmembrane proteins"/>
    <property type="match status" value="1"/>
</dbReference>
<dbReference type="Pfam" id="PF00001">
    <property type="entry name" value="7tm_1"/>
    <property type="match status" value="1"/>
</dbReference>
<feature type="domain" description="G-protein coupled receptors family 1 profile" evidence="11">
    <location>
        <begin position="396"/>
        <end position="719"/>
    </location>
</feature>
<gene>
    <name evidence="12" type="ORF">CVLEPA_LOCUS3357</name>
</gene>
<evidence type="ECO:0000256" key="8">
    <source>
        <dbReference type="PROSITE-ProRule" id="PRU00124"/>
    </source>
</evidence>
<keyword evidence="7 8" id="KW-1015">Disulfide bond</keyword>
<evidence type="ECO:0000256" key="5">
    <source>
        <dbReference type="ARBA" id="ARBA00022989"/>
    </source>
</evidence>
<keyword evidence="13" id="KW-1185">Reference proteome</keyword>
<feature type="transmembrane region" description="Helical" evidence="9">
    <location>
        <begin position="699"/>
        <end position="719"/>
    </location>
</feature>
<evidence type="ECO:0000256" key="9">
    <source>
        <dbReference type="SAM" id="Phobius"/>
    </source>
</evidence>
<feature type="transmembrane region" description="Helical" evidence="9">
    <location>
        <begin position="667"/>
        <end position="687"/>
    </location>
</feature>
<dbReference type="SUPFAM" id="SSF57424">
    <property type="entry name" value="LDL receptor-like module"/>
    <property type="match status" value="3"/>
</dbReference>
<dbReference type="PROSITE" id="PS50262">
    <property type="entry name" value="G_PROTEIN_RECEP_F1_2"/>
    <property type="match status" value="1"/>
</dbReference>
<comment type="caution">
    <text evidence="12">The sequence shown here is derived from an EMBL/GenBank/DDBJ whole genome shotgun (WGS) entry which is preliminary data.</text>
</comment>
<dbReference type="EMBL" id="CAWYQH010000002">
    <property type="protein sequence ID" value="CAK8673578.1"/>
    <property type="molecule type" value="Genomic_DNA"/>
</dbReference>
<evidence type="ECO:0000256" key="7">
    <source>
        <dbReference type="ARBA" id="ARBA00023157"/>
    </source>
</evidence>
<evidence type="ECO:0000256" key="6">
    <source>
        <dbReference type="ARBA" id="ARBA00023136"/>
    </source>
</evidence>
<evidence type="ECO:0000259" key="11">
    <source>
        <dbReference type="PROSITE" id="PS50262"/>
    </source>
</evidence>
<feature type="signal peptide" evidence="10">
    <location>
        <begin position="1"/>
        <end position="30"/>
    </location>
</feature>
<evidence type="ECO:0000256" key="10">
    <source>
        <dbReference type="SAM" id="SignalP"/>
    </source>
</evidence>
<evidence type="ECO:0000256" key="2">
    <source>
        <dbReference type="ARBA" id="ARBA00022614"/>
    </source>
</evidence>
<keyword evidence="5 9" id="KW-1133">Transmembrane helix</keyword>
<dbReference type="Pfam" id="PF00057">
    <property type="entry name" value="Ldl_recept_a"/>
    <property type="match status" value="2"/>
</dbReference>
<feature type="transmembrane region" description="Helical" evidence="9">
    <location>
        <begin position="621"/>
        <end position="642"/>
    </location>
</feature>
<dbReference type="Proteomes" id="UP001642483">
    <property type="component" value="Unassembled WGS sequence"/>
</dbReference>
<keyword evidence="2" id="KW-0433">Leucine-rich repeat</keyword>
<comment type="caution">
    <text evidence="8">Lacks conserved residue(s) required for the propagation of feature annotation.</text>
</comment>
<keyword evidence="3 9" id="KW-0812">Transmembrane</keyword>
<proteinExistence type="predicted"/>
<dbReference type="PANTHER" id="PTHR24372:SF77">
    <property type="entry name" value="G-PROTEIN COUPLED RECEPTORS FAMILY 1 PROFILE DOMAIN-CONTAINING PROTEIN"/>
    <property type="match status" value="1"/>
</dbReference>
<feature type="transmembrane region" description="Helical" evidence="9">
    <location>
        <begin position="384"/>
        <end position="402"/>
    </location>
</feature>
<reference evidence="12 13" key="1">
    <citation type="submission" date="2024-02" db="EMBL/GenBank/DDBJ databases">
        <authorList>
            <person name="Daric V."/>
            <person name="Darras S."/>
        </authorList>
    </citation>
    <scope>NUCLEOTIDE SEQUENCE [LARGE SCALE GENOMIC DNA]</scope>
</reference>
<evidence type="ECO:0000313" key="13">
    <source>
        <dbReference type="Proteomes" id="UP001642483"/>
    </source>
</evidence>
<feature type="disulfide bond" evidence="8">
    <location>
        <begin position="313"/>
        <end position="328"/>
    </location>
</feature>
<dbReference type="CDD" id="cd00112">
    <property type="entry name" value="LDLa"/>
    <property type="match status" value="4"/>
</dbReference>
<dbReference type="InterPro" id="IPR000276">
    <property type="entry name" value="GPCR_Rhodpsn"/>
</dbReference>
<dbReference type="InterPro" id="IPR002172">
    <property type="entry name" value="LDrepeatLR_classA_rpt"/>
</dbReference>